<keyword evidence="8 12" id="KW-1133">Transmembrane helix</keyword>
<dbReference type="Gene3D" id="1.10.287.70">
    <property type="match status" value="1"/>
</dbReference>
<accession>A0A2U2HLS3</accession>
<evidence type="ECO:0000256" key="10">
    <source>
        <dbReference type="ARBA" id="ARBA00023136"/>
    </source>
</evidence>
<evidence type="ECO:0000256" key="5">
    <source>
        <dbReference type="ARBA" id="ARBA00022826"/>
    </source>
</evidence>
<dbReference type="InterPro" id="IPR005821">
    <property type="entry name" value="Ion_trans_dom"/>
</dbReference>
<keyword evidence="4 12" id="KW-0812">Transmembrane</keyword>
<feature type="transmembrane region" description="Helical" evidence="12">
    <location>
        <begin position="192"/>
        <end position="213"/>
    </location>
</feature>
<evidence type="ECO:0000256" key="6">
    <source>
        <dbReference type="ARBA" id="ARBA00022882"/>
    </source>
</evidence>
<name>A0A2U2HLS3_9BURK</name>
<evidence type="ECO:0000256" key="11">
    <source>
        <dbReference type="ARBA" id="ARBA00023303"/>
    </source>
</evidence>
<dbReference type="Gene3D" id="1.20.120.350">
    <property type="entry name" value="Voltage-gated potassium channels. Chain C"/>
    <property type="match status" value="1"/>
</dbReference>
<dbReference type="GO" id="GO:0005249">
    <property type="term" value="F:voltage-gated potassium channel activity"/>
    <property type="evidence" value="ECO:0007669"/>
    <property type="project" value="InterPro"/>
</dbReference>
<keyword evidence="6" id="KW-0851">Voltage-gated channel</keyword>
<gene>
    <name evidence="14" type="ORF">C7C56_011910</name>
</gene>
<evidence type="ECO:0000313" key="14">
    <source>
        <dbReference type="EMBL" id="PWF48419.1"/>
    </source>
</evidence>
<dbReference type="Proteomes" id="UP000241421">
    <property type="component" value="Unassembled WGS sequence"/>
</dbReference>
<keyword evidence="10 12" id="KW-0472">Membrane</keyword>
<dbReference type="Pfam" id="PF00520">
    <property type="entry name" value="Ion_trans"/>
    <property type="match status" value="1"/>
</dbReference>
<dbReference type="SUPFAM" id="SSF81324">
    <property type="entry name" value="Voltage-gated potassium channels"/>
    <property type="match status" value="1"/>
</dbReference>
<dbReference type="PRINTS" id="PR00169">
    <property type="entry name" value="KCHANNEL"/>
</dbReference>
<evidence type="ECO:0000256" key="2">
    <source>
        <dbReference type="ARBA" id="ARBA00022448"/>
    </source>
</evidence>
<dbReference type="AlphaFoldDB" id="A0A2U2HLS3"/>
<sequence>MSPERTAVNCIAVSLETVKGIYLPYKTAFVWFELASTCIFMFEYLCRLWVAMEQKQFSRPVVGRLRFALQPLLLLDLLVLMTFFAPIDLRFLRIFRITRLLRVLHLELFERSMRGILHSIMLRAHLLGVAAAVMPTAVYCTAALIYMVENPAQPERFSSIPETLWWAVVTLTTIGYGDIYPITPLGKILTSVITLFGVGVFALPAAILTAAVLDVGKRESHECPHCKKQFTK</sequence>
<keyword evidence="2" id="KW-0813">Transport</keyword>
<evidence type="ECO:0000256" key="4">
    <source>
        <dbReference type="ARBA" id="ARBA00022692"/>
    </source>
</evidence>
<dbReference type="EMBL" id="PXWF02000196">
    <property type="protein sequence ID" value="PWF48419.1"/>
    <property type="molecule type" value="Genomic_DNA"/>
</dbReference>
<keyword evidence="15" id="KW-1185">Reference proteome</keyword>
<dbReference type="InterPro" id="IPR028325">
    <property type="entry name" value="VG_K_chnl"/>
</dbReference>
<dbReference type="PANTHER" id="PTHR11537">
    <property type="entry name" value="VOLTAGE-GATED POTASSIUM CHANNEL"/>
    <property type="match status" value="1"/>
</dbReference>
<dbReference type="GO" id="GO:0008076">
    <property type="term" value="C:voltage-gated potassium channel complex"/>
    <property type="evidence" value="ECO:0007669"/>
    <property type="project" value="InterPro"/>
</dbReference>
<comment type="subcellular location">
    <subcellularLocation>
        <location evidence="1">Membrane</location>
        <topology evidence="1">Multi-pass membrane protein</topology>
    </subcellularLocation>
</comment>
<keyword evidence="5" id="KW-0631">Potassium channel</keyword>
<reference evidence="14 15" key="1">
    <citation type="submission" date="2018-04" db="EMBL/GenBank/DDBJ databases">
        <title>Massilia violaceinigra sp. nov., a novel purple-pigmented bacterium isolated from Tianshan glacier, Xinjiang, China.</title>
        <authorList>
            <person name="Wang H."/>
        </authorList>
    </citation>
    <scope>NUCLEOTIDE SEQUENCE [LARGE SCALE GENOMIC DNA]</scope>
    <source>
        <strain evidence="14 15">B448-2</strain>
    </source>
</reference>
<evidence type="ECO:0000256" key="8">
    <source>
        <dbReference type="ARBA" id="ARBA00022989"/>
    </source>
</evidence>
<proteinExistence type="predicted"/>
<dbReference type="InterPro" id="IPR027359">
    <property type="entry name" value="Volt_channel_dom_sf"/>
</dbReference>
<feature type="domain" description="Ion transport" evidence="13">
    <location>
        <begin position="7"/>
        <end position="212"/>
    </location>
</feature>
<feature type="transmembrane region" description="Helical" evidence="12">
    <location>
        <begin position="72"/>
        <end position="92"/>
    </location>
</feature>
<evidence type="ECO:0000256" key="9">
    <source>
        <dbReference type="ARBA" id="ARBA00023065"/>
    </source>
</evidence>
<comment type="caution">
    <text evidence="14">The sequence shown here is derived from an EMBL/GenBank/DDBJ whole genome shotgun (WGS) entry which is preliminary data.</text>
</comment>
<evidence type="ECO:0000256" key="1">
    <source>
        <dbReference type="ARBA" id="ARBA00004141"/>
    </source>
</evidence>
<evidence type="ECO:0000256" key="12">
    <source>
        <dbReference type="SAM" id="Phobius"/>
    </source>
</evidence>
<dbReference type="PANTHER" id="PTHR11537:SF254">
    <property type="entry name" value="POTASSIUM VOLTAGE-GATED CHANNEL PROTEIN SHAB"/>
    <property type="match status" value="1"/>
</dbReference>
<keyword evidence="3" id="KW-0633">Potassium transport</keyword>
<evidence type="ECO:0000259" key="13">
    <source>
        <dbReference type="Pfam" id="PF00520"/>
    </source>
</evidence>
<evidence type="ECO:0000256" key="3">
    <source>
        <dbReference type="ARBA" id="ARBA00022538"/>
    </source>
</evidence>
<evidence type="ECO:0000256" key="7">
    <source>
        <dbReference type="ARBA" id="ARBA00022958"/>
    </source>
</evidence>
<keyword evidence="7" id="KW-0630">Potassium</keyword>
<protein>
    <submittedName>
        <fullName evidence="14">Ion transporter</fullName>
    </submittedName>
</protein>
<dbReference type="GO" id="GO:0001508">
    <property type="term" value="P:action potential"/>
    <property type="evidence" value="ECO:0007669"/>
    <property type="project" value="TreeGrafter"/>
</dbReference>
<keyword evidence="11" id="KW-0407">Ion channel</keyword>
<evidence type="ECO:0000313" key="15">
    <source>
        <dbReference type="Proteomes" id="UP000241421"/>
    </source>
</evidence>
<feature type="transmembrane region" description="Helical" evidence="12">
    <location>
        <begin position="124"/>
        <end position="148"/>
    </location>
</feature>
<dbReference type="OrthoDB" id="9799090at2"/>
<feature type="transmembrane region" description="Helical" evidence="12">
    <location>
        <begin position="29"/>
        <end position="52"/>
    </location>
</feature>
<keyword evidence="9" id="KW-0406">Ion transport</keyword>
<organism evidence="14 15">
    <name type="scientific">Massilia glaciei</name>
    <dbReference type="NCBI Taxonomy" id="1524097"/>
    <lineage>
        <taxon>Bacteria</taxon>
        <taxon>Pseudomonadati</taxon>
        <taxon>Pseudomonadota</taxon>
        <taxon>Betaproteobacteria</taxon>
        <taxon>Burkholderiales</taxon>
        <taxon>Oxalobacteraceae</taxon>
        <taxon>Telluria group</taxon>
        <taxon>Massilia</taxon>
    </lineage>
</organism>
<feature type="transmembrane region" description="Helical" evidence="12">
    <location>
        <begin position="163"/>
        <end position="180"/>
    </location>
</feature>